<comment type="caution">
    <text evidence="1">The sequence shown here is derived from an EMBL/GenBank/DDBJ whole genome shotgun (WGS) entry which is preliminary data.</text>
</comment>
<protein>
    <submittedName>
        <fullName evidence="1">Uncharacterized protein</fullName>
    </submittedName>
</protein>
<accession>A0A3A5JZP0</accession>
<proteinExistence type="predicted"/>
<dbReference type="RefSeq" id="WP_120018540.1">
    <property type="nucleotide sequence ID" value="NZ_QZWZ01000051.1"/>
</dbReference>
<dbReference type="OrthoDB" id="8083986at2"/>
<evidence type="ECO:0000313" key="2">
    <source>
        <dbReference type="Proteomes" id="UP000272706"/>
    </source>
</evidence>
<organism evidence="1 2">
    <name type="scientific">Mesorhizobium waimense</name>
    <dbReference type="NCBI Taxonomy" id="1300307"/>
    <lineage>
        <taxon>Bacteria</taxon>
        <taxon>Pseudomonadati</taxon>
        <taxon>Pseudomonadota</taxon>
        <taxon>Alphaproteobacteria</taxon>
        <taxon>Hyphomicrobiales</taxon>
        <taxon>Phyllobacteriaceae</taxon>
        <taxon>Mesorhizobium</taxon>
    </lineage>
</organism>
<name>A0A3A5JZP0_9HYPH</name>
<reference evidence="1 2" key="1">
    <citation type="submission" date="2018-09" db="EMBL/GenBank/DDBJ databases">
        <title>Mesorhizobium carmichaelinearum sp. nov. isolated from Carmichaelinea spp. root nodules in New Zealand.</title>
        <authorList>
            <person name="De Meyer S.E."/>
        </authorList>
    </citation>
    <scope>NUCLEOTIDE SEQUENCE [LARGE SCALE GENOMIC DNA]</scope>
    <source>
        <strain evidence="1 2">ICMP19557</strain>
    </source>
</reference>
<gene>
    <name evidence="1" type="ORF">D3227_34150</name>
</gene>
<evidence type="ECO:0000313" key="1">
    <source>
        <dbReference type="EMBL" id="RJT28503.1"/>
    </source>
</evidence>
<sequence>MTEENRQWSLGGEDVDQIPRGARALAEQLLTETDGDAVAALVAACCVIGAMRSAVSRGMVRNGSPSGINIAQVLDVFVRNEPPAEEQSLTDR</sequence>
<keyword evidence="2" id="KW-1185">Reference proteome</keyword>
<dbReference type="AlphaFoldDB" id="A0A3A5JZP0"/>
<dbReference type="Proteomes" id="UP000272706">
    <property type="component" value="Unassembled WGS sequence"/>
</dbReference>
<dbReference type="EMBL" id="QZWZ01000051">
    <property type="protein sequence ID" value="RJT28503.1"/>
    <property type="molecule type" value="Genomic_DNA"/>
</dbReference>